<dbReference type="EMBL" id="UYRR01001280">
    <property type="protein sequence ID" value="VDK18601.1"/>
    <property type="molecule type" value="Genomic_DNA"/>
</dbReference>
<reference evidence="5" key="1">
    <citation type="submission" date="2017-02" db="UniProtKB">
        <authorList>
            <consortium name="WormBaseParasite"/>
        </authorList>
    </citation>
    <scope>IDENTIFICATION</scope>
</reference>
<proteinExistence type="predicted"/>
<dbReference type="InterPro" id="IPR056654">
    <property type="entry name" value="DUF7752"/>
</dbReference>
<gene>
    <name evidence="3" type="ORF">ASIM_LOCUS1285</name>
</gene>
<reference evidence="3 4" key="2">
    <citation type="submission" date="2018-11" db="EMBL/GenBank/DDBJ databases">
        <authorList>
            <consortium name="Pathogen Informatics"/>
        </authorList>
    </citation>
    <scope>NUCLEOTIDE SEQUENCE [LARGE SCALE GENOMIC DNA]</scope>
</reference>
<evidence type="ECO:0000313" key="5">
    <source>
        <dbReference type="WBParaSite" id="ASIM_0000140601-mRNA-1"/>
    </source>
</evidence>
<accession>A0A0M3J1K3</accession>
<organism evidence="5">
    <name type="scientific">Anisakis simplex</name>
    <name type="common">Herring worm</name>
    <dbReference type="NCBI Taxonomy" id="6269"/>
    <lineage>
        <taxon>Eukaryota</taxon>
        <taxon>Metazoa</taxon>
        <taxon>Ecdysozoa</taxon>
        <taxon>Nematoda</taxon>
        <taxon>Chromadorea</taxon>
        <taxon>Rhabditida</taxon>
        <taxon>Spirurina</taxon>
        <taxon>Ascaridomorpha</taxon>
        <taxon>Ascaridoidea</taxon>
        <taxon>Anisakidae</taxon>
        <taxon>Anisakis</taxon>
        <taxon>Anisakis simplex complex</taxon>
    </lineage>
</organism>
<dbReference type="Proteomes" id="UP000267096">
    <property type="component" value="Unassembled WGS sequence"/>
</dbReference>
<sequence>MFVVCEWANSEQLLEDCLKMEHLCILLIQFGLGYLTGQDASSPNVFLEKTDTLLNVDERSDEDGARSGADECFDLSDRLGGLGKCFMDFLQFLTSRRFETMKLINFMHPNLGFHSILMRGQWRHLHKARSLFAALKTLYSIVLTGRFDALTRHTAETQNYSHSKEATVDDTYLSELEPFVIELPDDMKNEDEEIVNKIRLHAGVKYLHMRRLGKPRSKLIV</sequence>
<evidence type="ECO:0000313" key="4">
    <source>
        <dbReference type="Proteomes" id="UP000267096"/>
    </source>
</evidence>
<evidence type="ECO:0000313" key="3">
    <source>
        <dbReference type="EMBL" id="VDK18601.1"/>
    </source>
</evidence>
<feature type="domain" description="DUF7752" evidence="2">
    <location>
        <begin position="1"/>
        <end position="106"/>
    </location>
</feature>
<name>A0A0M3J1K3_ANISI</name>
<dbReference type="WBParaSite" id="ASIM_0000140601-mRNA-1">
    <property type="protein sequence ID" value="ASIM_0000140601-mRNA-1"/>
    <property type="gene ID" value="ASIM_0000140601"/>
</dbReference>
<keyword evidence="4" id="KW-1185">Reference proteome</keyword>
<evidence type="ECO:0000259" key="1">
    <source>
        <dbReference type="Pfam" id="PF24642"/>
    </source>
</evidence>
<dbReference type="Pfam" id="PF24642">
    <property type="entry name" value="DUF7636"/>
    <property type="match status" value="1"/>
</dbReference>
<dbReference type="OrthoDB" id="5875271at2759"/>
<evidence type="ECO:0000259" key="2">
    <source>
        <dbReference type="Pfam" id="PF24934"/>
    </source>
</evidence>
<protein>
    <submittedName>
        <fullName evidence="5">E3 ubiquitin-protein ligase</fullName>
    </submittedName>
</protein>
<feature type="domain" description="DUF7636" evidence="1">
    <location>
        <begin position="174"/>
        <end position="216"/>
    </location>
</feature>
<dbReference type="AlphaFoldDB" id="A0A0M3J1K3"/>
<dbReference type="InterPro" id="IPR056053">
    <property type="entry name" value="DUF7636"/>
</dbReference>
<dbReference type="Pfam" id="PF24934">
    <property type="entry name" value="DUF7752"/>
    <property type="match status" value="1"/>
</dbReference>